<evidence type="ECO:0000313" key="1">
    <source>
        <dbReference type="EMBL" id="BCI65901.1"/>
    </source>
</evidence>
<dbReference type="Proteomes" id="UP000515220">
    <property type="component" value="Chromosome"/>
</dbReference>
<evidence type="ECO:0008006" key="3">
    <source>
        <dbReference type="Google" id="ProtNLM"/>
    </source>
</evidence>
<dbReference type="GO" id="GO:0006355">
    <property type="term" value="P:regulation of DNA-templated transcription"/>
    <property type="evidence" value="ECO:0007669"/>
    <property type="project" value="InterPro"/>
</dbReference>
<evidence type="ECO:0000313" key="2">
    <source>
        <dbReference type="Proteomes" id="UP000515220"/>
    </source>
</evidence>
<reference evidence="1 2" key="1">
    <citation type="submission" date="2020-07" db="EMBL/GenBank/DDBJ databases">
        <title>Complete Genome Sequence of an acetic acid bacterium, Acetobacter aceti JCM20276.</title>
        <authorList>
            <person name="Hirose Y."/>
            <person name="Mihara H."/>
        </authorList>
    </citation>
    <scope>NUCLEOTIDE SEQUENCE [LARGE SCALE GENOMIC DNA]</scope>
    <source>
        <strain evidence="1 2">JCM20276</strain>
    </source>
</reference>
<organism evidence="1 2">
    <name type="scientific">Acetobacter aceti</name>
    <dbReference type="NCBI Taxonomy" id="435"/>
    <lineage>
        <taxon>Bacteria</taxon>
        <taxon>Pseudomonadati</taxon>
        <taxon>Pseudomonadota</taxon>
        <taxon>Alphaproteobacteria</taxon>
        <taxon>Acetobacterales</taxon>
        <taxon>Acetobacteraceae</taxon>
        <taxon>Acetobacter</taxon>
        <taxon>Acetobacter subgen. Acetobacter</taxon>
    </lineage>
</organism>
<dbReference type="InterPro" id="IPR008651">
    <property type="entry name" value="Uncharacterised_HicB"/>
</dbReference>
<name>A0A6S6PGZ1_ACEAC</name>
<dbReference type="InterPro" id="IPR010985">
    <property type="entry name" value="Ribbon_hlx_hlx"/>
</dbReference>
<dbReference type="AlphaFoldDB" id="A0A6S6PGZ1"/>
<dbReference type="SUPFAM" id="SSF47598">
    <property type="entry name" value="Ribbon-helix-helix"/>
    <property type="match status" value="1"/>
</dbReference>
<dbReference type="Pfam" id="PF05534">
    <property type="entry name" value="HicB"/>
    <property type="match status" value="1"/>
</dbReference>
<accession>A0A6S6PGZ1</accession>
<protein>
    <recommendedName>
        <fullName evidence="3">Antitoxin HicB</fullName>
    </recommendedName>
</protein>
<gene>
    <name evidence="1" type="ORF">AAJCM20276_05250</name>
</gene>
<dbReference type="EMBL" id="AP023326">
    <property type="protein sequence ID" value="BCI65901.1"/>
    <property type="molecule type" value="Genomic_DNA"/>
</dbReference>
<proteinExistence type="predicted"/>
<sequence>MKNGNSPFEWIQKGGTSEAFHEAVEDYLETCQSIGKDPQKPYSGKMMFRVASEVHARAALAAELSGTSLNQWAEKVLDEASRQTV</sequence>